<keyword evidence="5 12" id="KW-0808">Transferase</keyword>
<dbReference type="Pfam" id="PF08541">
    <property type="entry name" value="ACP_syn_III_C"/>
    <property type="match status" value="1"/>
</dbReference>
<dbReference type="GO" id="GO:0004315">
    <property type="term" value="F:3-oxoacyl-[acyl-carrier-protein] synthase activity"/>
    <property type="evidence" value="ECO:0007669"/>
    <property type="project" value="InterPro"/>
</dbReference>
<reference evidence="15 16" key="1">
    <citation type="submission" date="2019-11" db="EMBL/GenBank/DDBJ databases">
        <authorList>
            <person name="Zhang X.Y."/>
        </authorList>
    </citation>
    <scope>NUCLEOTIDE SEQUENCE [LARGE SCALE GENOMIC DNA]</scope>
    <source>
        <strain evidence="15 16">C176</strain>
    </source>
</reference>
<dbReference type="HAMAP" id="MF_01815">
    <property type="entry name" value="FabH"/>
    <property type="match status" value="1"/>
</dbReference>
<evidence type="ECO:0000313" key="15">
    <source>
        <dbReference type="EMBL" id="MRH77291.1"/>
    </source>
</evidence>
<dbReference type="Pfam" id="PF08545">
    <property type="entry name" value="ACP_syn_III"/>
    <property type="match status" value="1"/>
</dbReference>
<comment type="similarity">
    <text evidence="2 12">Belongs to the thiolase-like superfamily. FabH family.</text>
</comment>
<comment type="pathway">
    <text evidence="1 12">Lipid metabolism; fatty acid biosynthesis.</text>
</comment>
<feature type="active site" evidence="12">
    <location>
        <position position="280"/>
    </location>
</feature>
<dbReference type="PANTHER" id="PTHR43091:SF1">
    <property type="entry name" value="BETA-KETOACYL-[ACYL-CARRIER-PROTEIN] SYNTHASE III, CHLOROPLASTIC"/>
    <property type="match status" value="1"/>
</dbReference>
<evidence type="ECO:0000256" key="7">
    <source>
        <dbReference type="ARBA" id="ARBA00023098"/>
    </source>
</evidence>
<dbReference type="AlphaFoldDB" id="A0A6N7QLI9"/>
<comment type="catalytic activity">
    <reaction evidence="11">
        <text>malonyl-[ACP] + acetyl-CoA + H(+) = 3-oxobutanoyl-[ACP] + CO2 + CoA</text>
        <dbReference type="Rhea" id="RHEA:12080"/>
        <dbReference type="Rhea" id="RHEA-COMP:9623"/>
        <dbReference type="Rhea" id="RHEA-COMP:9625"/>
        <dbReference type="ChEBI" id="CHEBI:15378"/>
        <dbReference type="ChEBI" id="CHEBI:16526"/>
        <dbReference type="ChEBI" id="CHEBI:57287"/>
        <dbReference type="ChEBI" id="CHEBI:57288"/>
        <dbReference type="ChEBI" id="CHEBI:78449"/>
        <dbReference type="ChEBI" id="CHEBI:78450"/>
        <dbReference type="EC" id="2.3.1.180"/>
    </reaction>
    <physiologicalReaction direction="left-to-right" evidence="11">
        <dbReference type="Rhea" id="RHEA:12081"/>
    </physiologicalReaction>
</comment>
<dbReference type="CDD" id="cd00830">
    <property type="entry name" value="KAS_III"/>
    <property type="match status" value="1"/>
</dbReference>
<dbReference type="PANTHER" id="PTHR43091">
    <property type="entry name" value="3-OXOACYL-[ACYL-CARRIER-PROTEIN] SYNTHASE"/>
    <property type="match status" value="1"/>
</dbReference>
<evidence type="ECO:0000256" key="9">
    <source>
        <dbReference type="ARBA" id="ARBA00023268"/>
    </source>
</evidence>
<evidence type="ECO:0000256" key="2">
    <source>
        <dbReference type="ARBA" id="ARBA00008642"/>
    </source>
</evidence>
<dbReference type="InterPro" id="IPR013751">
    <property type="entry name" value="ACP_syn_III_N"/>
</dbReference>
<evidence type="ECO:0000256" key="12">
    <source>
        <dbReference type="HAMAP-Rule" id="MF_01815"/>
    </source>
</evidence>
<evidence type="ECO:0000256" key="5">
    <source>
        <dbReference type="ARBA" id="ARBA00022679"/>
    </source>
</evidence>
<feature type="domain" description="Beta-ketoacyl-[acyl-carrier-protein] synthase III C-terminal" evidence="13">
    <location>
        <begin position="234"/>
        <end position="323"/>
    </location>
</feature>
<protein>
    <recommendedName>
        <fullName evidence="3 12">Beta-ketoacyl-[acyl-carrier-protein] synthase III</fullName>
        <shortName evidence="12">Beta-ketoacyl-ACP synthase III</shortName>
        <shortName evidence="12">KAS III</shortName>
        <ecNumber evidence="3 12">2.3.1.180</ecNumber>
    </recommendedName>
    <alternativeName>
        <fullName evidence="12">3-oxoacyl-[acyl-carrier-protein] synthase 3</fullName>
    </alternativeName>
    <alternativeName>
        <fullName evidence="12">3-oxoacyl-[acyl-carrier-protein] synthase III</fullName>
    </alternativeName>
</protein>
<evidence type="ECO:0000256" key="8">
    <source>
        <dbReference type="ARBA" id="ARBA00023160"/>
    </source>
</evidence>
<comment type="domain">
    <text evidence="12">The last Arg residue of the ACP-binding site is essential for the weak association between ACP/AcpP and FabH.</text>
</comment>
<dbReference type="UniPathway" id="UPA00094"/>
<keyword evidence="7 12" id="KW-0443">Lipid metabolism</keyword>
<dbReference type="NCBIfam" id="NF006829">
    <property type="entry name" value="PRK09352.1"/>
    <property type="match status" value="1"/>
</dbReference>
<dbReference type="NCBIfam" id="TIGR00747">
    <property type="entry name" value="fabH"/>
    <property type="match status" value="1"/>
</dbReference>
<evidence type="ECO:0000256" key="10">
    <source>
        <dbReference type="ARBA" id="ARBA00023315"/>
    </source>
</evidence>
<feature type="active site" evidence="12">
    <location>
        <position position="114"/>
    </location>
</feature>
<accession>A0A6N7QLI9</accession>
<feature type="active site" evidence="12">
    <location>
        <position position="250"/>
    </location>
</feature>
<evidence type="ECO:0000256" key="6">
    <source>
        <dbReference type="ARBA" id="ARBA00022832"/>
    </source>
</evidence>
<keyword evidence="12" id="KW-0963">Cytoplasm</keyword>
<evidence type="ECO:0000259" key="14">
    <source>
        <dbReference type="Pfam" id="PF08545"/>
    </source>
</evidence>
<proteinExistence type="inferred from homology"/>
<evidence type="ECO:0000256" key="3">
    <source>
        <dbReference type="ARBA" id="ARBA00012333"/>
    </source>
</evidence>
<keyword evidence="16" id="KW-1185">Reference proteome</keyword>
<comment type="subcellular location">
    <subcellularLocation>
        <location evidence="12">Cytoplasm</location>
    </subcellularLocation>
</comment>
<sequence>MIYSQILGTGGYLPERVMPNSELEQWVETSDVWIRERTGIESRHIAADDESCSDLALNAAQQALAASGISAEDVDLIILATSTPDQVFPSTATRLQQRLGVPAGTIAFDVSAACSGFIYALDIANRFIQTKGAKTALVIGAEIFSRILNWEDRGTCILFGDGAGAVVLGAADQPGIISTQLHADGRQESLLNVPWGVSQGYEALQGVHGKVTMKGNEVFKVAVRTLGQLVTDTLQTNGMENSDIDWLIPHQANIRIMEATAKKLNLPMERVVSTVATHGNTSAASIPLALNVAVRDGRIKRNDVLLLEAFGAGFTWGSALIRY</sequence>
<dbReference type="GO" id="GO:0005737">
    <property type="term" value="C:cytoplasm"/>
    <property type="evidence" value="ECO:0007669"/>
    <property type="project" value="UniProtKB-SubCell"/>
</dbReference>
<evidence type="ECO:0000256" key="1">
    <source>
        <dbReference type="ARBA" id="ARBA00005194"/>
    </source>
</evidence>
<organism evidence="15 16">
    <name type="scientific">Spiribacter salilacus</name>
    <dbReference type="NCBI Taxonomy" id="2664894"/>
    <lineage>
        <taxon>Bacteria</taxon>
        <taxon>Pseudomonadati</taxon>
        <taxon>Pseudomonadota</taxon>
        <taxon>Gammaproteobacteria</taxon>
        <taxon>Chromatiales</taxon>
        <taxon>Ectothiorhodospiraceae</taxon>
        <taxon>Spiribacter</taxon>
    </lineage>
</organism>
<keyword evidence="10 12" id="KW-0012">Acyltransferase</keyword>
<keyword evidence="8 12" id="KW-0275">Fatty acid biosynthesis</keyword>
<dbReference type="RefSeq" id="WP_153718354.1">
    <property type="nucleotide sequence ID" value="NZ_WJPP01000001.1"/>
</dbReference>
<dbReference type="GO" id="GO:0033818">
    <property type="term" value="F:beta-ketoacyl-acyl-carrier-protein synthase III activity"/>
    <property type="evidence" value="ECO:0007669"/>
    <property type="project" value="UniProtKB-UniRule"/>
</dbReference>
<evidence type="ECO:0000259" key="13">
    <source>
        <dbReference type="Pfam" id="PF08541"/>
    </source>
</evidence>
<dbReference type="EMBL" id="WJPP01000001">
    <property type="protein sequence ID" value="MRH77291.1"/>
    <property type="molecule type" value="Genomic_DNA"/>
</dbReference>
<dbReference type="SUPFAM" id="SSF53901">
    <property type="entry name" value="Thiolase-like"/>
    <property type="match status" value="1"/>
</dbReference>
<feature type="domain" description="Beta-ketoacyl-[acyl-carrier-protein] synthase III N-terminal" evidence="14">
    <location>
        <begin position="108"/>
        <end position="185"/>
    </location>
</feature>
<dbReference type="InterPro" id="IPR013747">
    <property type="entry name" value="ACP_syn_III_C"/>
</dbReference>
<dbReference type="InterPro" id="IPR016039">
    <property type="entry name" value="Thiolase-like"/>
</dbReference>
<gene>
    <name evidence="12 15" type="primary">fabH</name>
    <name evidence="15" type="ORF">GH984_01000</name>
</gene>
<keyword evidence="9 12" id="KW-0511">Multifunctional enzyme</keyword>
<dbReference type="GO" id="GO:0006633">
    <property type="term" value="P:fatty acid biosynthetic process"/>
    <property type="evidence" value="ECO:0007669"/>
    <property type="project" value="UniProtKB-UniRule"/>
</dbReference>
<feature type="region of interest" description="ACP-binding" evidence="12">
    <location>
        <begin position="251"/>
        <end position="255"/>
    </location>
</feature>
<comment type="subunit">
    <text evidence="12">Homodimer.</text>
</comment>
<evidence type="ECO:0000313" key="16">
    <source>
        <dbReference type="Proteomes" id="UP000433788"/>
    </source>
</evidence>
<evidence type="ECO:0000256" key="11">
    <source>
        <dbReference type="ARBA" id="ARBA00051096"/>
    </source>
</evidence>
<keyword evidence="4 12" id="KW-0444">Lipid biosynthesis</keyword>
<evidence type="ECO:0000256" key="4">
    <source>
        <dbReference type="ARBA" id="ARBA00022516"/>
    </source>
</evidence>
<dbReference type="FunFam" id="3.40.47.10:FF:000004">
    <property type="entry name" value="3-oxoacyl-[acyl-carrier-protein] synthase 3"/>
    <property type="match status" value="1"/>
</dbReference>
<dbReference type="EC" id="2.3.1.180" evidence="3 12"/>
<name>A0A6N7QLI9_9GAMM</name>
<dbReference type="InterPro" id="IPR004655">
    <property type="entry name" value="FabH"/>
</dbReference>
<dbReference type="Proteomes" id="UP000433788">
    <property type="component" value="Unassembled WGS sequence"/>
</dbReference>
<keyword evidence="6 12" id="KW-0276">Fatty acid metabolism</keyword>
<comment type="caution">
    <text evidence="15">The sequence shown here is derived from an EMBL/GenBank/DDBJ whole genome shotgun (WGS) entry which is preliminary data.</text>
</comment>
<dbReference type="Gene3D" id="3.40.47.10">
    <property type="match status" value="1"/>
</dbReference>
<comment type="function">
    <text evidence="12">Catalyzes the condensation reaction of fatty acid synthesis by the addition to an acyl acceptor of two carbons from malonyl-ACP. Catalyzes the first condensation reaction which initiates fatty acid synthesis and may therefore play a role in governing the total rate of fatty acid production. Possesses both acetoacetyl-ACP synthase and acetyl transacylase activities. Its substrate specificity determines the biosynthesis of branched-chain and/or straight-chain of fatty acids.</text>
</comment>